<name>A0A6A4I0R5_9AGAR</name>
<sequence length="108" mass="12307">MPIIVGLILAVVACLFFGAWYHFMRSRVRRKTPRRATPVSRARTSRIRMPVSQFSRPPPTRTPVSQLSRPSPIRNTALRPSQSLHDIEYQEIVTEPPPAYVPAPAYKL</sequence>
<dbReference type="AlphaFoldDB" id="A0A6A4I0R5"/>
<evidence type="ECO:0000313" key="4">
    <source>
        <dbReference type="Proteomes" id="UP000799118"/>
    </source>
</evidence>
<reference evidence="3" key="1">
    <citation type="journal article" date="2019" name="Environ. Microbiol.">
        <title>Fungal ecological strategies reflected in gene transcription - a case study of two litter decomposers.</title>
        <authorList>
            <person name="Barbi F."/>
            <person name="Kohler A."/>
            <person name="Barry K."/>
            <person name="Baskaran P."/>
            <person name="Daum C."/>
            <person name="Fauchery L."/>
            <person name="Ihrmark K."/>
            <person name="Kuo A."/>
            <person name="LaButti K."/>
            <person name="Lipzen A."/>
            <person name="Morin E."/>
            <person name="Grigoriev I.V."/>
            <person name="Henrissat B."/>
            <person name="Lindahl B."/>
            <person name="Martin F."/>
        </authorList>
    </citation>
    <scope>NUCLEOTIDE SEQUENCE</scope>
    <source>
        <strain evidence="3">JB14</strain>
    </source>
</reference>
<evidence type="ECO:0000256" key="2">
    <source>
        <dbReference type="SAM" id="Phobius"/>
    </source>
</evidence>
<keyword evidence="2" id="KW-0472">Membrane</keyword>
<feature type="region of interest" description="Disordered" evidence="1">
    <location>
        <begin position="29"/>
        <end position="82"/>
    </location>
</feature>
<feature type="transmembrane region" description="Helical" evidence="2">
    <location>
        <begin position="6"/>
        <end position="24"/>
    </location>
</feature>
<organism evidence="3 4">
    <name type="scientific">Gymnopus androsaceus JB14</name>
    <dbReference type="NCBI Taxonomy" id="1447944"/>
    <lineage>
        <taxon>Eukaryota</taxon>
        <taxon>Fungi</taxon>
        <taxon>Dikarya</taxon>
        <taxon>Basidiomycota</taxon>
        <taxon>Agaricomycotina</taxon>
        <taxon>Agaricomycetes</taxon>
        <taxon>Agaricomycetidae</taxon>
        <taxon>Agaricales</taxon>
        <taxon>Marasmiineae</taxon>
        <taxon>Omphalotaceae</taxon>
        <taxon>Gymnopus</taxon>
    </lineage>
</organism>
<gene>
    <name evidence="3" type="ORF">BT96DRAFT_917285</name>
</gene>
<protein>
    <submittedName>
        <fullName evidence="3">Uncharacterized protein</fullName>
    </submittedName>
</protein>
<keyword evidence="2" id="KW-1133">Transmembrane helix</keyword>
<keyword evidence="2" id="KW-0812">Transmembrane</keyword>
<dbReference type="EMBL" id="ML769421">
    <property type="protein sequence ID" value="KAE9403931.1"/>
    <property type="molecule type" value="Genomic_DNA"/>
</dbReference>
<accession>A0A6A4I0R5</accession>
<dbReference type="Proteomes" id="UP000799118">
    <property type="component" value="Unassembled WGS sequence"/>
</dbReference>
<evidence type="ECO:0000256" key="1">
    <source>
        <dbReference type="SAM" id="MobiDB-lite"/>
    </source>
</evidence>
<keyword evidence="4" id="KW-1185">Reference proteome</keyword>
<evidence type="ECO:0000313" key="3">
    <source>
        <dbReference type="EMBL" id="KAE9403931.1"/>
    </source>
</evidence>
<proteinExistence type="predicted"/>